<organism evidence="1 2">
    <name type="scientific">Streptomyces echinoruber</name>
    <dbReference type="NCBI Taxonomy" id="68898"/>
    <lineage>
        <taxon>Bacteria</taxon>
        <taxon>Bacillati</taxon>
        <taxon>Actinomycetota</taxon>
        <taxon>Actinomycetes</taxon>
        <taxon>Kitasatosporales</taxon>
        <taxon>Streptomycetaceae</taxon>
        <taxon>Streptomyces</taxon>
    </lineage>
</organism>
<dbReference type="EMBL" id="BMWH01000020">
    <property type="protein sequence ID" value="GHA01228.1"/>
    <property type="molecule type" value="Genomic_DNA"/>
</dbReference>
<evidence type="ECO:0000313" key="1">
    <source>
        <dbReference type="EMBL" id="GHA01228.1"/>
    </source>
</evidence>
<protein>
    <submittedName>
        <fullName evidence="1">Uncharacterized protein</fullName>
    </submittedName>
</protein>
<evidence type="ECO:0000313" key="2">
    <source>
        <dbReference type="Proteomes" id="UP000623010"/>
    </source>
</evidence>
<comment type="caution">
    <text evidence="1">The sequence shown here is derived from an EMBL/GenBank/DDBJ whole genome shotgun (WGS) entry which is preliminary data.</text>
</comment>
<reference evidence="1" key="2">
    <citation type="submission" date="2020-09" db="EMBL/GenBank/DDBJ databases">
        <authorList>
            <person name="Sun Q."/>
            <person name="Ohkuma M."/>
        </authorList>
    </citation>
    <scope>NUCLEOTIDE SEQUENCE</scope>
    <source>
        <strain evidence="1">JCM 5016</strain>
    </source>
</reference>
<dbReference type="RefSeq" id="WP_190059337.1">
    <property type="nucleotide sequence ID" value="NZ_BMWH01000020.1"/>
</dbReference>
<keyword evidence="2" id="KW-1185">Reference proteome</keyword>
<name>A0A918VID9_9ACTN</name>
<gene>
    <name evidence="1" type="ORF">GCM10010389_45700</name>
</gene>
<dbReference type="Proteomes" id="UP000623010">
    <property type="component" value="Unassembled WGS sequence"/>
</dbReference>
<sequence>MATGPEHYREAERLAEQADSWMDADIGWKAHLPTEERIARRRADLDAAQVHATLALAAATALATMSSRAAVRTVNEWWAAAGPQQPKDDDTSE</sequence>
<reference evidence="1" key="1">
    <citation type="journal article" date="2014" name="Int. J. Syst. Evol. Microbiol.">
        <title>Complete genome sequence of Corynebacterium casei LMG S-19264T (=DSM 44701T), isolated from a smear-ripened cheese.</title>
        <authorList>
            <consortium name="US DOE Joint Genome Institute (JGI-PGF)"/>
            <person name="Walter F."/>
            <person name="Albersmeier A."/>
            <person name="Kalinowski J."/>
            <person name="Ruckert C."/>
        </authorList>
    </citation>
    <scope>NUCLEOTIDE SEQUENCE</scope>
    <source>
        <strain evidence="1">JCM 5016</strain>
    </source>
</reference>
<dbReference type="AlphaFoldDB" id="A0A918VID9"/>
<proteinExistence type="predicted"/>
<accession>A0A918VID9</accession>